<evidence type="ECO:0000256" key="5">
    <source>
        <dbReference type="ARBA" id="ARBA00022741"/>
    </source>
</evidence>
<dbReference type="GO" id="GO:0005524">
    <property type="term" value="F:ATP binding"/>
    <property type="evidence" value="ECO:0007669"/>
    <property type="project" value="UniProtKB-UniRule"/>
</dbReference>
<comment type="caution">
    <text evidence="14">The sequence shown here is derived from an EMBL/GenBank/DDBJ whole genome shotgun (WGS) entry which is preliminary data.</text>
</comment>
<dbReference type="Pfam" id="PF02272">
    <property type="entry name" value="DHHA1"/>
    <property type="match status" value="1"/>
</dbReference>
<evidence type="ECO:0000256" key="11">
    <source>
        <dbReference type="ARBA" id="ARBA00048300"/>
    </source>
</evidence>
<dbReference type="InterPro" id="IPR018163">
    <property type="entry name" value="Thr/Ala-tRNA-synth_IIc_edit"/>
</dbReference>
<evidence type="ECO:0000256" key="3">
    <source>
        <dbReference type="ARBA" id="ARBA00022598"/>
    </source>
</evidence>
<protein>
    <recommendedName>
        <fullName evidence="12">Alanine--tRNA ligase</fullName>
        <ecNumber evidence="12">6.1.1.7</ecNumber>
    </recommendedName>
    <alternativeName>
        <fullName evidence="12">Alanyl-tRNA synthetase</fullName>
        <shortName evidence="12">AlaRS</shortName>
    </alternativeName>
</protein>
<keyword evidence="5 12" id="KW-0547">Nucleotide-binding</keyword>
<keyword evidence="12" id="KW-0496">Mitochondrion</keyword>
<organism evidence="14 15">
    <name type="scientific">Saccharomycopsis crataegensis</name>
    <dbReference type="NCBI Taxonomy" id="43959"/>
    <lineage>
        <taxon>Eukaryota</taxon>
        <taxon>Fungi</taxon>
        <taxon>Dikarya</taxon>
        <taxon>Ascomycota</taxon>
        <taxon>Saccharomycotina</taxon>
        <taxon>Saccharomycetes</taxon>
        <taxon>Saccharomycopsidaceae</taxon>
        <taxon>Saccharomycopsis</taxon>
    </lineage>
</organism>
<dbReference type="Pfam" id="PF01411">
    <property type="entry name" value="tRNA-synt_2c"/>
    <property type="match status" value="1"/>
</dbReference>
<dbReference type="Proteomes" id="UP001360560">
    <property type="component" value="Unassembled WGS sequence"/>
</dbReference>
<dbReference type="EC" id="6.1.1.7" evidence="12"/>
<dbReference type="InterPro" id="IPR002318">
    <property type="entry name" value="Ala-tRNA-lgiase_IIc"/>
</dbReference>
<comment type="catalytic activity">
    <reaction evidence="11 12">
        <text>tRNA(Ala) + L-alanine + ATP = L-alanyl-tRNA(Ala) + AMP + diphosphate</text>
        <dbReference type="Rhea" id="RHEA:12540"/>
        <dbReference type="Rhea" id="RHEA-COMP:9657"/>
        <dbReference type="Rhea" id="RHEA-COMP:9923"/>
        <dbReference type="ChEBI" id="CHEBI:30616"/>
        <dbReference type="ChEBI" id="CHEBI:33019"/>
        <dbReference type="ChEBI" id="CHEBI:57972"/>
        <dbReference type="ChEBI" id="CHEBI:78442"/>
        <dbReference type="ChEBI" id="CHEBI:78497"/>
        <dbReference type="ChEBI" id="CHEBI:456215"/>
        <dbReference type="EC" id="6.1.1.7"/>
    </reaction>
</comment>
<dbReference type="Gene3D" id="3.10.310.40">
    <property type="match status" value="1"/>
</dbReference>
<dbReference type="Gene3D" id="3.30.980.10">
    <property type="entry name" value="Threonyl-trna Synthetase, Chain A, domain 2"/>
    <property type="match status" value="1"/>
</dbReference>
<dbReference type="PANTHER" id="PTHR11777">
    <property type="entry name" value="ALANYL-TRNA SYNTHETASE"/>
    <property type="match status" value="1"/>
</dbReference>
<feature type="domain" description="Alanyl-transfer RNA synthetases family profile" evidence="13">
    <location>
        <begin position="14"/>
        <end position="770"/>
    </location>
</feature>
<dbReference type="SUPFAM" id="SSF50447">
    <property type="entry name" value="Translation proteins"/>
    <property type="match status" value="1"/>
</dbReference>
<reference evidence="14 15" key="1">
    <citation type="journal article" date="2023" name="Elife">
        <title>Identification of key yeast species and microbe-microbe interactions impacting larval growth of Drosophila in the wild.</title>
        <authorList>
            <person name="Mure A."/>
            <person name="Sugiura Y."/>
            <person name="Maeda R."/>
            <person name="Honda K."/>
            <person name="Sakurai N."/>
            <person name="Takahashi Y."/>
            <person name="Watada M."/>
            <person name="Katoh T."/>
            <person name="Gotoh A."/>
            <person name="Gotoh Y."/>
            <person name="Taniguchi I."/>
            <person name="Nakamura K."/>
            <person name="Hayashi T."/>
            <person name="Katayama T."/>
            <person name="Uemura T."/>
            <person name="Hattori Y."/>
        </authorList>
    </citation>
    <scope>NUCLEOTIDE SEQUENCE [LARGE SCALE GENOMIC DNA]</scope>
    <source>
        <strain evidence="14 15">SC-9</strain>
    </source>
</reference>
<dbReference type="PANTHER" id="PTHR11777:SF9">
    <property type="entry name" value="ALANINE--TRNA LIGASE, CYTOPLASMIC"/>
    <property type="match status" value="1"/>
</dbReference>
<keyword evidence="8 12" id="KW-0694">RNA-binding</keyword>
<comment type="similarity">
    <text evidence="1">Belongs to the class-II aminoacyl-tRNA synthetase family. Alax-L subfamily.</text>
</comment>
<feature type="binding site" evidence="12">
    <location>
        <position position="609"/>
    </location>
    <ligand>
        <name>Zn(2+)</name>
        <dbReference type="ChEBI" id="CHEBI:29105"/>
    </ligand>
</feature>
<keyword evidence="9 12" id="KW-0648">Protein biosynthesis</keyword>
<dbReference type="PROSITE" id="PS50860">
    <property type="entry name" value="AA_TRNA_LIGASE_II_ALA"/>
    <property type="match status" value="1"/>
</dbReference>
<dbReference type="HAMAP" id="MF_00036_B">
    <property type="entry name" value="Ala_tRNA_synth_B"/>
    <property type="match status" value="1"/>
</dbReference>
<dbReference type="GO" id="GO:0000049">
    <property type="term" value="F:tRNA binding"/>
    <property type="evidence" value="ECO:0007669"/>
    <property type="project" value="UniProtKB-KW"/>
</dbReference>
<dbReference type="InterPro" id="IPR059090">
    <property type="entry name" value="ALA1_helical"/>
</dbReference>
<dbReference type="NCBIfam" id="TIGR00344">
    <property type="entry name" value="alaS"/>
    <property type="match status" value="1"/>
</dbReference>
<evidence type="ECO:0000259" key="13">
    <source>
        <dbReference type="PROSITE" id="PS50860"/>
    </source>
</evidence>
<keyword evidence="12" id="KW-0963">Cytoplasm</keyword>
<dbReference type="InterPro" id="IPR018162">
    <property type="entry name" value="Ala-tRNA-ligase_IIc_anticod-bd"/>
</dbReference>
<evidence type="ECO:0000256" key="1">
    <source>
        <dbReference type="ARBA" id="ARBA00008429"/>
    </source>
</evidence>
<dbReference type="GO" id="GO:0004813">
    <property type="term" value="F:alanine-tRNA ligase activity"/>
    <property type="evidence" value="ECO:0007669"/>
    <property type="project" value="UniProtKB-UniRule"/>
</dbReference>
<evidence type="ECO:0000256" key="4">
    <source>
        <dbReference type="ARBA" id="ARBA00022723"/>
    </source>
</evidence>
<dbReference type="InterPro" id="IPR003156">
    <property type="entry name" value="DHHA1_dom"/>
</dbReference>
<evidence type="ECO:0000256" key="10">
    <source>
        <dbReference type="ARBA" id="ARBA00023146"/>
    </source>
</evidence>
<dbReference type="SUPFAM" id="SSF55186">
    <property type="entry name" value="ThrRS/AlaRS common domain"/>
    <property type="match status" value="1"/>
</dbReference>
<dbReference type="AlphaFoldDB" id="A0AAV5QUU2"/>
<comment type="function">
    <text evidence="12">Catalyzes the attachment of alanine to tRNA(Ala) in a two-step reaction: alanine is first activated by ATP to form Ala-AMP and then transferred to the acceptor end of tRNA(Ala). Also edits incorrectly charged tRNA(Ala) via its editing domain.</text>
</comment>
<dbReference type="InterPro" id="IPR009000">
    <property type="entry name" value="Transl_B-barrel_sf"/>
</dbReference>
<dbReference type="FunFam" id="2.40.30.130:FF:000004">
    <property type="entry name" value="Alanine--tRNA ligase"/>
    <property type="match status" value="1"/>
</dbReference>
<dbReference type="Pfam" id="PF07973">
    <property type="entry name" value="tRNA_SAD"/>
    <property type="match status" value="1"/>
</dbReference>
<dbReference type="Pfam" id="PF26023">
    <property type="entry name" value="ALA1"/>
    <property type="match status" value="1"/>
</dbReference>
<evidence type="ECO:0000313" key="15">
    <source>
        <dbReference type="Proteomes" id="UP001360560"/>
    </source>
</evidence>
<dbReference type="InterPro" id="IPR018165">
    <property type="entry name" value="Ala-tRNA-synth_IIc_core"/>
</dbReference>
<dbReference type="InterPro" id="IPR050058">
    <property type="entry name" value="Ala-tRNA_ligase"/>
</dbReference>
<dbReference type="FunFam" id="3.30.980.10:FF:000004">
    <property type="entry name" value="Alanine--tRNA ligase, cytoplasmic"/>
    <property type="match status" value="1"/>
</dbReference>
<evidence type="ECO:0000313" key="14">
    <source>
        <dbReference type="EMBL" id="GMM38471.1"/>
    </source>
</evidence>
<dbReference type="GO" id="GO:0070143">
    <property type="term" value="P:mitochondrial alanyl-tRNA aminoacylation"/>
    <property type="evidence" value="ECO:0007669"/>
    <property type="project" value="UniProtKB-UniRule"/>
</dbReference>
<dbReference type="GO" id="GO:0005739">
    <property type="term" value="C:mitochondrion"/>
    <property type="evidence" value="ECO:0007669"/>
    <property type="project" value="UniProtKB-SubCell"/>
</dbReference>
<dbReference type="GO" id="GO:0008270">
    <property type="term" value="F:zinc ion binding"/>
    <property type="evidence" value="ECO:0007669"/>
    <property type="project" value="UniProtKB-UniRule"/>
</dbReference>
<name>A0AAV5QUU2_9ASCO</name>
<dbReference type="FunFam" id="3.30.930.10:FF:000011">
    <property type="entry name" value="Alanine--tRNA ligase, cytoplasmic"/>
    <property type="match status" value="1"/>
</dbReference>
<comment type="cofactor">
    <cofactor evidence="12">
        <name>Zn(2+)</name>
        <dbReference type="ChEBI" id="CHEBI:29105"/>
    </cofactor>
    <text evidence="12">Binds 1 zinc ion per subunit.</text>
</comment>
<keyword evidence="4 12" id="KW-0479">Metal-binding</keyword>
<feature type="binding site" evidence="12">
    <location>
        <position position="731"/>
    </location>
    <ligand>
        <name>Zn(2+)</name>
        <dbReference type="ChEBI" id="CHEBI:29105"/>
    </ligand>
</feature>
<evidence type="ECO:0000256" key="9">
    <source>
        <dbReference type="ARBA" id="ARBA00022917"/>
    </source>
</evidence>
<dbReference type="InterPro" id="IPR045864">
    <property type="entry name" value="aa-tRNA-synth_II/BPL/LPL"/>
</dbReference>
<evidence type="ECO:0000256" key="7">
    <source>
        <dbReference type="ARBA" id="ARBA00022840"/>
    </source>
</evidence>
<comment type="subcellular location">
    <subcellularLocation>
        <location evidence="12">Mitochondrion</location>
    </subcellularLocation>
    <subcellularLocation>
        <location evidence="12">Cytoplasm</location>
    </subcellularLocation>
</comment>
<keyword evidence="3 12" id="KW-0436">Ligase</keyword>
<keyword evidence="6 12" id="KW-0862">Zinc</keyword>
<dbReference type="SUPFAM" id="SSF101353">
    <property type="entry name" value="Putative anticodon-binding domain of alanyl-tRNA synthetase (AlaRS)"/>
    <property type="match status" value="1"/>
</dbReference>
<gene>
    <name evidence="12" type="primary">ALA1</name>
    <name evidence="14" type="ORF">DASC09_058100</name>
</gene>
<dbReference type="EMBL" id="BTFZ01000020">
    <property type="protein sequence ID" value="GMM38471.1"/>
    <property type="molecule type" value="Genomic_DNA"/>
</dbReference>
<accession>A0AAV5QUU2</accession>
<dbReference type="GO" id="GO:0002161">
    <property type="term" value="F:aminoacyl-tRNA deacylase activity"/>
    <property type="evidence" value="ECO:0007669"/>
    <property type="project" value="TreeGrafter"/>
</dbReference>
<evidence type="ECO:0000256" key="12">
    <source>
        <dbReference type="HAMAP-Rule" id="MF_03133"/>
    </source>
</evidence>
<proteinExistence type="inferred from homology"/>
<keyword evidence="10 12" id="KW-0030">Aminoacyl-tRNA synthetase</keyword>
<feature type="binding site" evidence="12">
    <location>
        <position position="613"/>
    </location>
    <ligand>
        <name>Zn(2+)</name>
        <dbReference type="ChEBI" id="CHEBI:29105"/>
    </ligand>
</feature>
<dbReference type="CDD" id="cd00673">
    <property type="entry name" value="AlaRS_core"/>
    <property type="match status" value="1"/>
</dbReference>
<keyword evidence="2 12" id="KW-0820">tRNA-binding</keyword>
<sequence length="963" mass="108995">MPTQLTPLTKIKKWDANSVRDTYINYFKANGHRFVPSSPVIPFEDPTLLFTNAGMNQYKPIFLGIIDPSSDFYGLERAVNSQKCIRAGGKHNDLEDVGKDSYHHTFFEMLGNWSFGDYFKEKAIFYAWDLLTREYGLDPGRMYVTYFEGDEKLGLEPDLESRDIWLKIGLPKDHILPGDAKDNFWEMGDKGPCGPCSELHYDRIGGGRDAAHLVNKDDPNVLEIWNIVFIQFNRISPTELKTLPSKHIDTGMGFERLVSILQDVKSNYDTDIFLPLFEAIQEIANVRYYGRKFGKDDVDMIDTSYRVLADHVRTLSFAIAEGGIPNNEGRGYVLRRILRRGARYARKYLKFPIGEKPFFSLLFTTLAKQVEVIFPELQKNADFIKKVMDEEELSFAKTLDKGEKLFESHVKNCIATGYKMLDGKELWKLYDTFGFPVDLTQLMADEAGLTIDQESFEQAKKLSYEASKLKAGSQKTSEIVILNVHALDKLQKKLNITKTNDSFKYTTNNINATVLAIYYDGSFVNEADSGSNNLGIILDKTPFYAESGGQECDTGIFFSENCEFQVTNVQRYGGYILHTGVLRKGLISVKDEGIASFDNSRRIPINKNHTGTHVLNLALRKTLGETYQRGSSVSKEKLRFDFSHDRSLSLEEISNIEGRCNEEIDKNLFVYYADIELPVAKKITGIRSVFGETYPNPVRVVSIGIPVEDLASDPENPDWINYSIECCGGTHVTSTIIIKKMVITEQVGIAKGIRRITAASGNKAIEIQMLSQHFSERIEFLTHMKFGDAKKKELKQFKAELSTSSLSILDKYELTKRFNEIDKEFKYEVKKVQKKDSDQVLSFIKDYFSNSKKQYLVKYLNGITSSNLKIINDSLNYMEHHQPSKSICLIVGDEANKTLVHGSYICNEATNKGLKALDVSSLVSAHVGGKSGGKGNVCQGTGMHFEYIDEAVDEVTKLFREIL</sequence>
<dbReference type="SUPFAM" id="SSF55681">
    <property type="entry name" value="Class II aaRS and biotin synthetases"/>
    <property type="match status" value="1"/>
</dbReference>
<evidence type="ECO:0000256" key="2">
    <source>
        <dbReference type="ARBA" id="ARBA00022555"/>
    </source>
</evidence>
<evidence type="ECO:0000256" key="8">
    <source>
        <dbReference type="ARBA" id="ARBA00022884"/>
    </source>
</evidence>
<dbReference type="SMART" id="SM00863">
    <property type="entry name" value="tRNA_SAD"/>
    <property type="match status" value="1"/>
</dbReference>
<keyword evidence="15" id="KW-1185">Reference proteome</keyword>
<feature type="binding site" evidence="12">
    <location>
        <position position="727"/>
    </location>
    <ligand>
        <name>Zn(2+)</name>
        <dbReference type="ChEBI" id="CHEBI:29105"/>
    </ligand>
</feature>
<comment type="subunit">
    <text evidence="12">Monomer.</text>
</comment>
<dbReference type="PRINTS" id="PR00980">
    <property type="entry name" value="TRNASYNTHALA"/>
</dbReference>
<dbReference type="Gene3D" id="2.40.30.130">
    <property type="match status" value="1"/>
</dbReference>
<dbReference type="InterPro" id="IPR018164">
    <property type="entry name" value="Ala-tRNA-synth_IIc_N"/>
</dbReference>
<comment type="domain">
    <text evidence="12">Consists of three domains; the N-terminal catalytic domain, the editing domain and the C-terminal C-Ala domain. The editing domain removes incorrectly charged amino acids, while the C-Ala domain, along with tRNA(Ala), serves as a bridge to cooperatively bring together the editing and aminoacylation centers thus stimulating deacylation of misacylated tRNAs.</text>
</comment>
<dbReference type="Gene3D" id="3.30.930.10">
    <property type="entry name" value="Bira Bifunctional Protein, Domain 2"/>
    <property type="match status" value="1"/>
</dbReference>
<dbReference type="InterPro" id="IPR023033">
    <property type="entry name" value="Ala_tRNA_ligase_euk/bac"/>
</dbReference>
<evidence type="ECO:0000256" key="6">
    <source>
        <dbReference type="ARBA" id="ARBA00022833"/>
    </source>
</evidence>
<dbReference type="InterPro" id="IPR012947">
    <property type="entry name" value="tRNA_SAD"/>
</dbReference>
<keyword evidence="7 12" id="KW-0067">ATP-binding</keyword>